<feature type="chain" id="PRO_5040875004" description="Tr-type G domain-containing protein" evidence="6">
    <location>
        <begin position="24"/>
        <end position="390"/>
    </location>
</feature>
<dbReference type="GO" id="GO:0009507">
    <property type="term" value="C:chloroplast"/>
    <property type="evidence" value="ECO:0007669"/>
    <property type="project" value="UniProtKB-SubCell"/>
</dbReference>
<comment type="similarity">
    <text evidence="2">Belongs to the TRAFAC class translation factor GTPase superfamily. Classic translation factor GTPase family. PrfC subfamily.</text>
</comment>
<dbReference type="PROSITE" id="PS00301">
    <property type="entry name" value="G_TR_1"/>
    <property type="match status" value="1"/>
</dbReference>
<sequence>MRCRPFTLLLFTLLLLPFSPIHSFSAPTPSSGIYSAPKLEVERRRNIAIISHPDSGKTTMTEKLLLHGGAIQQAGAVRQKGEQRRTASDFMQMEQDRGISISATSMSFDFGPSKINVLDTPGHQDFSEDTYRALAAADNALMLVDAAKGLEPQTRKLFEVCRMRGLPIFSFCNKLDRPALSPMEIMDQIESEFGLETHPVVWPIGDGDRFKGLLDRVENKVLLYEKSEKRGQRASVREIDFADIEEVRKAIDDEELFEKLVEDQEILMELLPPLDKARVLSGDQSPLFFGSAIADFGVDKFLDYFVDFGSIPAARDALVEDEGAKKKRGDDSEDDEAGVVVSADYPEFTGFIFKMQANLDPQHRDRLAYVRVVSGKYEKGMKVKHSRSKR</sequence>
<dbReference type="InterPro" id="IPR053905">
    <property type="entry name" value="EF-G-like_DII"/>
</dbReference>
<dbReference type="InterPro" id="IPR027417">
    <property type="entry name" value="P-loop_NTPase"/>
</dbReference>
<feature type="signal peptide" evidence="6">
    <location>
        <begin position="1"/>
        <end position="23"/>
    </location>
</feature>
<evidence type="ECO:0000313" key="8">
    <source>
        <dbReference type="EMBL" id="GMH63466.1"/>
    </source>
</evidence>
<dbReference type="Proteomes" id="UP001162640">
    <property type="component" value="Unassembled WGS sequence"/>
</dbReference>
<accession>A0A9W7A3L7</accession>
<evidence type="ECO:0000256" key="5">
    <source>
        <dbReference type="ARBA" id="ARBA00023134"/>
    </source>
</evidence>
<dbReference type="InterPro" id="IPR031157">
    <property type="entry name" value="G_TR_CS"/>
</dbReference>
<dbReference type="FunFam" id="3.40.50.300:FF:000542">
    <property type="entry name" value="Peptide chain release factor 3"/>
    <property type="match status" value="1"/>
</dbReference>
<dbReference type="AlphaFoldDB" id="A0A9W7A3L7"/>
<dbReference type="SUPFAM" id="SSF52540">
    <property type="entry name" value="P-loop containing nucleoside triphosphate hydrolases"/>
    <property type="match status" value="1"/>
</dbReference>
<dbReference type="Pfam" id="PF00009">
    <property type="entry name" value="GTP_EFTU"/>
    <property type="match status" value="1"/>
</dbReference>
<evidence type="ECO:0000256" key="6">
    <source>
        <dbReference type="SAM" id="SignalP"/>
    </source>
</evidence>
<protein>
    <recommendedName>
        <fullName evidence="7">Tr-type G domain-containing protein</fullName>
    </recommendedName>
</protein>
<gene>
    <name evidence="8" type="ORF">TL16_g03721</name>
</gene>
<dbReference type="PRINTS" id="PR00315">
    <property type="entry name" value="ELONGATNFCT"/>
</dbReference>
<keyword evidence="6" id="KW-0732">Signal</keyword>
<dbReference type="InterPro" id="IPR004548">
    <property type="entry name" value="PrfC"/>
</dbReference>
<dbReference type="PROSITE" id="PS51722">
    <property type="entry name" value="G_TR_2"/>
    <property type="match status" value="1"/>
</dbReference>
<evidence type="ECO:0000256" key="1">
    <source>
        <dbReference type="ARBA" id="ARBA00004229"/>
    </source>
</evidence>
<dbReference type="PANTHER" id="PTHR43556">
    <property type="entry name" value="PEPTIDE CHAIN RELEASE FACTOR RF3"/>
    <property type="match status" value="1"/>
</dbReference>
<dbReference type="EMBL" id="BLQM01000099">
    <property type="protein sequence ID" value="GMH63466.1"/>
    <property type="molecule type" value="Genomic_DNA"/>
</dbReference>
<keyword evidence="4" id="KW-0547">Nucleotide-binding</keyword>
<comment type="caution">
    <text evidence="8">The sequence shown here is derived from an EMBL/GenBank/DDBJ whole genome shotgun (WGS) entry which is preliminary data.</text>
</comment>
<proteinExistence type="inferred from homology"/>
<name>A0A9W7A3L7_9STRA</name>
<comment type="subcellular location">
    <subcellularLocation>
        <location evidence="1">Plastid</location>
        <location evidence="1">Chloroplast</location>
    </subcellularLocation>
</comment>
<keyword evidence="5" id="KW-0342">GTP-binding</keyword>
<dbReference type="GO" id="GO:0005829">
    <property type="term" value="C:cytosol"/>
    <property type="evidence" value="ECO:0007669"/>
    <property type="project" value="TreeGrafter"/>
</dbReference>
<dbReference type="GO" id="GO:0016150">
    <property type="term" value="F:translation release factor activity, codon nonspecific"/>
    <property type="evidence" value="ECO:0007669"/>
    <property type="project" value="TreeGrafter"/>
</dbReference>
<evidence type="ECO:0000313" key="9">
    <source>
        <dbReference type="Proteomes" id="UP001162640"/>
    </source>
</evidence>
<keyword evidence="3" id="KW-0963">Cytoplasm</keyword>
<evidence type="ECO:0000256" key="3">
    <source>
        <dbReference type="ARBA" id="ARBA00022490"/>
    </source>
</evidence>
<dbReference type="InterPro" id="IPR009000">
    <property type="entry name" value="Transl_B-barrel_sf"/>
</dbReference>
<dbReference type="SUPFAM" id="SSF50447">
    <property type="entry name" value="Translation proteins"/>
    <property type="match status" value="1"/>
</dbReference>
<feature type="domain" description="Tr-type G" evidence="7">
    <location>
        <begin position="42"/>
        <end position="313"/>
    </location>
</feature>
<dbReference type="GO" id="GO:0003924">
    <property type="term" value="F:GTPase activity"/>
    <property type="evidence" value="ECO:0007669"/>
    <property type="project" value="InterPro"/>
</dbReference>
<evidence type="ECO:0000256" key="2">
    <source>
        <dbReference type="ARBA" id="ARBA00009978"/>
    </source>
</evidence>
<organism evidence="8 9">
    <name type="scientific">Triparma laevis f. inornata</name>
    <dbReference type="NCBI Taxonomy" id="1714386"/>
    <lineage>
        <taxon>Eukaryota</taxon>
        <taxon>Sar</taxon>
        <taxon>Stramenopiles</taxon>
        <taxon>Ochrophyta</taxon>
        <taxon>Bolidophyceae</taxon>
        <taxon>Parmales</taxon>
        <taxon>Triparmaceae</taxon>
        <taxon>Triparma</taxon>
    </lineage>
</organism>
<dbReference type="NCBIfam" id="TIGR00231">
    <property type="entry name" value="small_GTP"/>
    <property type="match status" value="1"/>
</dbReference>
<dbReference type="Gene3D" id="3.40.50.300">
    <property type="entry name" value="P-loop containing nucleotide triphosphate hydrolases"/>
    <property type="match status" value="2"/>
</dbReference>
<dbReference type="InterPro" id="IPR005225">
    <property type="entry name" value="Small_GTP-bd"/>
</dbReference>
<dbReference type="GO" id="GO:0005525">
    <property type="term" value="F:GTP binding"/>
    <property type="evidence" value="ECO:0007669"/>
    <property type="project" value="UniProtKB-KW"/>
</dbReference>
<dbReference type="PANTHER" id="PTHR43556:SF2">
    <property type="entry name" value="PEPTIDE CHAIN RELEASE FACTOR RF3"/>
    <property type="match status" value="1"/>
</dbReference>
<dbReference type="Pfam" id="PF22042">
    <property type="entry name" value="EF-G_D2"/>
    <property type="match status" value="1"/>
</dbReference>
<evidence type="ECO:0000259" key="7">
    <source>
        <dbReference type="PROSITE" id="PS51722"/>
    </source>
</evidence>
<reference evidence="9" key="1">
    <citation type="journal article" date="2023" name="Commun. Biol.">
        <title>Genome analysis of Parmales, the sister group of diatoms, reveals the evolutionary specialization of diatoms from phago-mixotrophs to photoautotrophs.</title>
        <authorList>
            <person name="Ban H."/>
            <person name="Sato S."/>
            <person name="Yoshikawa S."/>
            <person name="Yamada K."/>
            <person name="Nakamura Y."/>
            <person name="Ichinomiya M."/>
            <person name="Sato N."/>
            <person name="Blanc-Mathieu R."/>
            <person name="Endo H."/>
            <person name="Kuwata A."/>
            <person name="Ogata H."/>
        </authorList>
    </citation>
    <scope>NUCLEOTIDE SEQUENCE [LARGE SCALE GENOMIC DNA]</scope>
</reference>
<dbReference type="InterPro" id="IPR000795">
    <property type="entry name" value="T_Tr_GTP-bd_dom"/>
</dbReference>
<evidence type="ECO:0000256" key="4">
    <source>
        <dbReference type="ARBA" id="ARBA00022741"/>
    </source>
</evidence>